<dbReference type="InterPro" id="IPR048749">
    <property type="entry name" value="SLX1_C"/>
</dbReference>
<comment type="caution">
    <text evidence="3">The sequence shown here is derived from an EMBL/GenBank/DDBJ whole genome shotgun (WGS) entry which is preliminary data.</text>
</comment>
<dbReference type="GO" id="GO:0033557">
    <property type="term" value="C:Slx1-Slx4 complex"/>
    <property type="evidence" value="ECO:0007669"/>
    <property type="project" value="TreeGrafter"/>
</dbReference>
<gene>
    <name evidence="3" type="primary">SLX1</name>
    <name evidence="3" type="ORF">SLS62_007808</name>
</gene>
<feature type="compositionally biased region" description="Basic and acidic residues" evidence="1">
    <location>
        <begin position="239"/>
        <end position="256"/>
    </location>
</feature>
<dbReference type="GO" id="GO:0017108">
    <property type="term" value="F:5'-flap endonuclease activity"/>
    <property type="evidence" value="ECO:0007669"/>
    <property type="project" value="TreeGrafter"/>
</dbReference>
<evidence type="ECO:0000313" key="3">
    <source>
        <dbReference type="EMBL" id="KAK7750291.1"/>
    </source>
</evidence>
<evidence type="ECO:0000313" key="4">
    <source>
        <dbReference type="Proteomes" id="UP001320420"/>
    </source>
</evidence>
<dbReference type="InterPro" id="IPR013083">
    <property type="entry name" value="Znf_RING/FYVE/PHD"/>
</dbReference>
<accession>A0AAN9YN60</accession>
<protein>
    <submittedName>
        <fullName evidence="3">Slx4p interacting protein</fullName>
    </submittedName>
</protein>
<feature type="region of interest" description="Disordered" evidence="1">
    <location>
        <begin position="226"/>
        <end position="256"/>
    </location>
</feature>
<keyword evidence="4" id="KW-1185">Reference proteome</keyword>
<organism evidence="3 4">
    <name type="scientific">Diatrype stigma</name>
    <dbReference type="NCBI Taxonomy" id="117547"/>
    <lineage>
        <taxon>Eukaryota</taxon>
        <taxon>Fungi</taxon>
        <taxon>Dikarya</taxon>
        <taxon>Ascomycota</taxon>
        <taxon>Pezizomycotina</taxon>
        <taxon>Sordariomycetes</taxon>
        <taxon>Xylariomycetidae</taxon>
        <taxon>Xylariales</taxon>
        <taxon>Diatrypaceae</taxon>
        <taxon>Diatrype</taxon>
    </lineage>
</organism>
<feature type="domain" description="Structure-specific endonuclease subunit SLX1 C-terminal" evidence="2">
    <location>
        <begin position="146"/>
        <end position="210"/>
    </location>
</feature>
<evidence type="ECO:0000259" key="2">
    <source>
        <dbReference type="Pfam" id="PF21202"/>
    </source>
</evidence>
<dbReference type="PANTHER" id="PTHR20208">
    <property type="entry name" value="STRUCTURE-SPECIFIC ENDONUCLEASE SUBUNIT SLX1"/>
    <property type="match status" value="1"/>
</dbReference>
<dbReference type="Pfam" id="PF21202">
    <property type="entry name" value="SLX1_C"/>
    <property type="match status" value="1"/>
</dbReference>
<dbReference type="Gene3D" id="3.30.40.10">
    <property type="entry name" value="Zinc/RING finger domain, C3HC4 (zinc finger)"/>
    <property type="match status" value="1"/>
</dbReference>
<reference evidence="3 4" key="1">
    <citation type="submission" date="2024-02" db="EMBL/GenBank/DDBJ databases">
        <title>De novo assembly and annotation of 12 fungi associated with fruit tree decline syndrome in Ontario, Canada.</title>
        <authorList>
            <person name="Sulman M."/>
            <person name="Ellouze W."/>
            <person name="Ilyukhin E."/>
        </authorList>
    </citation>
    <scope>NUCLEOTIDE SEQUENCE [LARGE SCALE GENOMIC DNA]</scope>
    <source>
        <strain evidence="3 4">M11/M66-122</strain>
    </source>
</reference>
<dbReference type="AlphaFoldDB" id="A0AAN9YN60"/>
<dbReference type="Proteomes" id="UP001320420">
    <property type="component" value="Unassembled WGS sequence"/>
</dbReference>
<evidence type="ECO:0000256" key="1">
    <source>
        <dbReference type="SAM" id="MobiDB-lite"/>
    </source>
</evidence>
<sequence length="256" mass="28662">MAKWALANPHLSLHIPSDSRITKATARKRGGRPKRPRLNLTSILSNLHLLLRVPSFARWSLSVHFFVPEVYGSWQKLCSTATEPIRDTIQVLTDFGPQAENTSELDPSEELTEPWGIHALPLDYSPLKPYVAKTQSIFEFEREGACVVCGKDLRPGKGLYAVCSNTGCEGVGHVLCWSRHMLGEQNDDDILPISGKCPKCKGDVLWGDMMKEMSLRLRGPKDVEKLLKEPRKRKAKAKAKVDSEAEVEARTESEDE</sequence>
<dbReference type="GO" id="GO:0000724">
    <property type="term" value="P:double-strand break repair via homologous recombination"/>
    <property type="evidence" value="ECO:0007669"/>
    <property type="project" value="TreeGrafter"/>
</dbReference>
<dbReference type="InterPro" id="IPR050381">
    <property type="entry name" value="SLX1_endonuclease"/>
</dbReference>
<dbReference type="PANTHER" id="PTHR20208:SF10">
    <property type="entry name" value="STRUCTURE-SPECIFIC ENDONUCLEASE SUBUNIT SLX1"/>
    <property type="match status" value="1"/>
</dbReference>
<dbReference type="EMBL" id="JAKJXP020000067">
    <property type="protein sequence ID" value="KAK7750291.1"/>
    <property type="molecule type" value="Genomic_DNA"/>
</dbReference>
<dbReference type="GO" id="GO:0008821">
    <property type="term" value="F:crossover junction DNA endonuclease activity"/>
    <property type="evidence" value="ECO:0007669"/>
    <property type="project" value="TreeGrafter"/>
</dbReference>
<name>A0AAN9YN60_9PEZI</name>
<proteinExistence type="predicted"/>